<dbReference type="Pfam" id="PF05873">
    <property type="entry name" value="Mt_ATP-synt_D"/>
    <property type="match status" value="1"/>
</dbReference>
<comment type="function">
    <text evidence="10">Mitochondrial membrane ATP synthase (F(1)F(0) ATP synthase or Complex V) produces ATP from ADP in the presence of a proton gradient across the membrane which is generated by electron transport complexes of the respiratory chain. F-type ATPases consist of two structural domains, F(1) - containing the extramembraneous catalytic core, and F(0) - containing the membrane proton channel, linked together by a central stalk and a peripheral stalk. During catalysis, ATP synthesis in the catalytic domain of F(1) is coupled via a rotary mechanism of the central stalk subunits to proton translocation.</text>
</comment>
<dbReference type="GO" id="GO:0046933">
    <property type="term" value="F:proton-transporting ATP synthase activity, rotational mechanism"/>
    <property type="evidence" value="ECO:0007669"/>
    <property type="project" value="Ensembl"/>
</dbReference>
<keyword evidence="7 10" id="KW-0406">Ion transport</keyword>
<reference evidence="11" key="1">
    <citation type="submission" date="2025-08" db="UniProtKB">
        <authorList>
            <consortium name="Ensembl"/>
        </authorList>
    </citation>
    <scope>IDENTIFICATION</scope>
</reference>
<evidence type="ECO:0000256" key="8">
    <source>
        <dbReference type="ARBA" id="ARBA00023128"/>
    </source>
</evidence>
<dbReference type="SUPFAM" id="SSF161065">
    <property type="entry name" value="ATP synthase D chain-like"/>
    <property type="match status" value="1"/>
</dbReference>
<evidence type="ECO:0000313" key="11">
    <source>
        <dbReference type="Ensembl" id="ENSCPRP00005004475.1"/>
    </source>
</evidence>
<dbReference type="Ensembl" id="ENSCPRT00005005252.1">
    <property type="protein sequence ID" value="ENSCPRP00005004475.1"/>
    <property type="gene ID" value="ENSCPRG00005003260.1"/>
</dbReference>
<dbReference type="InterPro" id="IPR008689">
    <property type="entry name" value="ATP_synth_F0_dsu_mt"/>
</dbReference>
<dbReference type="InterPro" id="IPR036228">
    <property type="entry name" value="ATP_synth_F0_dsu_sf_mt"/>
</dbReference>
<evidence type="ECO:0000256" key="3">
    <source>
        <dbReference type="ARBA" id="ARBA00022448"/>
    </source>
</evidence>
<dbReference type="OrthoDB" id="35799at2759"/>
<sequence length="161" mass="18865">MAGRRVAQKAIDWMAFAEYVSPDNRMKFNALKTISDTISSRLTSLPEKPPAIDWEYYRRTIAVAGLVDEFEKKFSALKIPMPVDTETAKIDAQEKATEKDAIAYVDASKARVVEYEKELERYQNMIPFELMTWEELNEAFHETRLDKEKHRYWPHKPITDM</sequence>
<dbReference type="PANTHER" id="PTHR12700">
    <property type="entry name" value="ATP SYNTHASE SUBUNIT D, MITOCHONDRIAL"/>
    <property type="match status" value="1"/>
</dbReference>
<evidence type="ECO:0000256" key="5">
    <source>
        <dbReference type="ARBA" id="ARBA00022781"/>
    </source>
</evidence>
<dbReference type="Gene3D" id="6.10.280.70">
    <property type="match status" value="1"/>
</dbReference>
<keyword evidence="5 10" id="KW-0375">Hydrogen ion transport</keyword>
<dbReference type="OMA" id="EMLCYYF"/>
<keyword evidence="3 10" id="KW-0813">Transport</keyword>
<evidence type="ECO:0000256" key="1">
    <source>
        <dbReference type="ARBA" id="ARBA00004273"/>
    </source>
</evidence>
<dbReference type="GO" id="GO:0045259">
    <property type="term" value="C:proton-transporting ATP synthase complex"/>
    <property type="evidence" value="ECO:0007669"/>
    <property type="project" value="UniProtKB-KW"/>
</dbReference>
<comment type="similarity">
    <text evidence="2 10">Belongs to the ATPase d subunit family.</text>
</comment>
<dbReference type="Proteomes" id="UP000594220">
    <property type="component" value="Unplaced"/>
</dbReference>
<keyword evidence="4" id="KW-0138">CF(0)</keyword>
<keyword evidence="8 10" id="KW-0496">Mitochondrion</keyword>
<dbReference type="KEGG" id="cpoo:109315052"/>
<evidence type="ECO:0000256" key="9">
    <source>
        <dbReference type="ARBA" id="ARBA00023136"/>
    </source>
</evidence>
<proteinExistence type="inferred from homology"/>
<keyword evidence="12" id="KW-1185">Reference proteome</keyword>
<dbReference type="GO" id="GO:0005743">
    <property type="term" value="C:mitochondrial inner membrane"/>
    <property type="evidence" value="ECO:0007669"/>
    <property type="project" value="UniProtKB-SubCell"/>
</dbReference>
<dbReference type="GeneTree" id="ENSGT00390000003582"/>
<evidence type="ECO:0000313" key="12">
    <source>
        <dbReference type="Proteomes" id="UP000594220"/>
    </source>
</evidence>
<organism evidence="11 12">
    <name type="scientific">Crocodylus porosus</name>
    <name type="common">Saltwater crocodile</name>
    <name type="synonym">Estuarine crocodile</name>
    <dbReference type="NCBI Taxonomy" id="8502"/>
    <lineage>
        <taxon>Eukaryota</taxon>
        <taxon>Metazoa</taxon>
        <taxon>Chordata</taxon>
        <taxon>Craniata</taxon>
        <taxon>Vertebrata</taxon>
        <taxon>Euteleostomi</taxon>
        <taxon>Archelosauria</taxon>
        <taxon>Archosauria</taxon>
        <taxon>Crocodylia</taxon>
        <taxon>Longirostres</taxon>
        <taxon>Crocodylidae</taxon>
        <taxon>Crocodylus</taxon>
    </lineage>
</organism>
<dbReference type="GO" id="GO:0042776">
    <property type="term" value="P:proton motive force-driven mitochondrial ATP synthesis"/>
    <property type="evidence" value="ECO:0007669"/>
    <property type="project" value="Ensembl"/>
</dbReference>
<name>A0A7M4E4Z8_CROPO</name>
<keyword evidence="6 10" id="KW-0999">Mitochondrion inner membrane</keyword>
<evidence type="ECO:0000256" key="4">
    <source>
        <dbReference type="ARBA" id="ARBA00022547"/>
    </source>
</evidence>
<dbReference type="PIRSF" id="PIRSF005514">
    <property type="entry name" value="ATPase_F0_D_mt"/>
    <property type="match status" value="1"/>
</dbReference>
<evidence type="ECO:0000256" key="7">
    <source>
        <dbReference type="ARBA" id="ARBA00023065"/>
    </source>
</evidence>
<reference evidence="11" key="2">
    <citation type="submission" date="2025-09" db="UniProtKB">
        <authorList>
            <consortium name="Ensembl"/>
        </authorList>
    </citation>
    <scope>IDENTIFICATION</scope>
</reference>
<keyword evidence="9 10" id="KW-0472">Membrane</keyword>
<gene>
    <name evidence="11" type="primary">ATP5PD</name>
</gene>
<dbReference type="AlphaFoldDB" id="A0A7M4E4Z8"/>
<evidence type="ECO:0000256" key="6">
    <source>
        <dbReference type="ARBA" id="ARBA00022792"/>
    </source>
</evidence>
<accession>A0A7M4E4Z8</accession>
<dbReference type="GeneID" id="109315052"/>
<comment type="subcellular location">
    <subcellularLocation>
        <location evidence="1 10">Mitochondrion inner membrane</location>
    </subcellularLocation>
</comment>
<dbReference type="CTD" id="10476"/>
<evidence type="ECO:0000256" key="2">
    <source>
        <dbReference type="ARBA" id="ARBA00006842"/>
    </source>
</evidence>
<protein>
    <recommendedName>
        <fullName evidence="10">ATP synthase subunit d, mitochondrial</fullName>
    </recommendedName>
</protein>
<evidence type="ECO:0000256" key="10">
    <source>
        <dbReference type="PIRNR" id="PIRNR005514"/>
    </source>
</evidence>